<evidence type="ECO:0000313" key="2">
    <source>
        <dbReference type="EMBL" id="CAI0480421.1"/>
    </source>
</evidence>
<dbReference type="GO" id="GO:0010073">
    <property type="term" value="P:meristem maintenance"/>
    <property type="evidence" value="ECO:0007669"/>
    <property type="project" value="InterPro"/>
</dbReference>
<accession>A0AAV0Q0Z4</accession>
<dbReference type="InterPro" id="IPR019557">
    <property type="entry name" value="AminoTfrase-like_pln_mobile"/>
</dbReference>
<dbReference type="Proteomes" id="UP001154282">
    <property type="component" value="Unassembled WGS sequence"/>
</dbReference>
<keyword evidence="3" id="KW-1185">Reference proteome</keyword>
<dbReference type="PANTHER" id="PTHR46033:SF8">
    <property type="entry name" value="PROTEIN MAINTENANCE OF MERISTEMS-LIKE"/>
    <property type="match status" value="1"/>
</dbReference>
<protein>
    <recommendedName>
        <fullName evidence="1">Aminotransferase-like plant mobile domain-containing protein</fullName>
    </recommendedName>
</protein>
<dbReference type="InterPro" id="IPR044824">
    <property type="entry name" value="MAIN-like"/>
</dbReference>
<feature type="domain" description="Aminotransferase-like plant mobile" evidence="1">
    <location>
        <begin position="1"/>
        <end position="65"/>
    </location>
</feature>
<dbReference type="Pfam" id="PF10536">
    <property type="entry name" value="PMD"/>
    <property type="match status" value="1"/>
</dbReference>
<proteinExistence type="predicted"/>
<sequence>MPVGEVTITLEDVATLSGLPIDGEAAIVDVPDREWSETCTSLLGHAPNDLSGGVVRLSWLREHFNNLPPNASAEIIGQFAQVNPHNKPTPFPAYRCHLQAYTGLPPFGCKLQWYESKEFYFLGISHKCKIPLDWVHRNAL</sequence>
<evidence type="ECO:0000313" key="3">
    <source>
        <dbReference type="Proteomes" id="UP001154282"/>
    </source>
</evidence>
<dbReference type="AlphaFoldDB" id="A0AAV0Q0Z4"/>
<reference evidence="2" key="1">
    <citation type="submission" date="2022-08" db="EMBL/GenBank/DDBJ databases">
        <authorList>
            <person name="Gutierrez-Valencia J."/>
        </authorList>
    </citation>
    <scope>NUCLEOTIDE SEQUENCE</scope>
</reference>
<evidence type="ECO:0000259" key="1">
    <source>
        <dbReference type="Pfam" id="PF10536"/>
    </source>
</evidence>
<name>A0AAV0Q0Z4_9ROSI</name>
<comment type="caution">
    <text evidence="2">The sequence shown here is derived from an EMBL/GenBank/DDBJ whole genome shotgun (WGS) entry which is preliminary data.</text>
</comment>
<gene>
    <name evidence="2" type="ORF">LITE_LOCUS41000</name>
</gene>
<organism evidence="2 3">
    <name type="scientific">Linum tenue</name>
    <dbReference type="NCBI Taxonomy" id="586396"/>
    <lineage>
        <taxon>Eukaryota</taxon>
        <taxon>Viridiplantae</taxon>
        <taxon>Streptophyta</taxon>
        <taxon>Embryophyta</taxon>
        <taxon>Tracheophyta</taxon>
        <taxon>Spermatophyta</taxon>
        <taxon>Magnoliopsida</taxon>
        <taxon>eudicotyledons</taxon>
        <taxon>Gunneridae</taxon>
        <taxon>Pentapetalae</taxon>
        <taxon>rosids</taxon>
        <taxon>fabids</taxon>
        <taxon>Malpighiales</taxon>
        <taxon>Linaceae</taxon>
        <taxon>Linum</taxon>
    </lineage>
</organism>
<dbReference type="PANTHER" id="PTHR46033">
    <property type="entry name" value="PROTEIN MAIN-LIKE 2"/>
    <property type="match status" value="1"/>
</dbReference>
<dbReference type="EMBL" id="CAMGYJ010000009">
    <property type="protein sequence ID" value="CAI0480421.1"/>
    <property type="molecule type" value="Genomic_DNA"/>
</dbReference>